<dbReference type="SMART" id="SM00736">
    <property type="entry name" value="CADG"/>
    <property type="match status" value="5"/>
</dbReference>
<reference evidence="3" key="2">
    <citation type="submission" date="2023-07" db="EMBL/GenBank/DDBJ databases">
        <authorList>
            <person name="Jung D.-H."/>
        </authorList>
    </citation>
    <scope>NUCLEOTIDE SEQUENCE [LARGE SCALE GENOMIC DNA]</scope>
    <source>
        <strain evidence="3">JA-25</strain>
    </source>
</reference>
<evidence type="ECO:0000313" key="3">
    <source>
        <dbReference type="Proteomes" id="UP000606008"/>
    </source>
</evidence>
<dbReference type="SUPFAM" id="SSF49313">
    <property type="entry name" value="Cadherin-like"/>
    <property type="match status" value="5"/>
</dbReference>
<feature type="domain" description="Dystroglycan-type cadherin-like" evidence="1">
    <location>
        <begin position="655"/>
        <end position="747"/>
    </location>
</feature>
<keyword evidence="3" id="KW-1185">Reference proteome</keyword>
<evidence type="ECO:0000259" key="1">
    <source>
        <dbReference type="SMART" id="SM00736"/>
    </source>
</evidence>
<feature type="domain" description="Dystroglycan-type cadherin-like" evidence="1">
    <location>
        <begin position="1003"/>
        <end position="1095"/>
    </location>
</feature>
<dbReference type="PANTHER" id="PTHR36447">
    <property type="entry name" value="BETA-GALACTOSIDASE GANA"/>
    <property type="match status" value="1"/>
</dbReference>
<dbReference type="InterPro" id="IPR006644">
    <property type="entry name" value="Cadg"/>
</dbReference>
<dbReference type="InterPro" id="IPR013783">
    <property type="entry name" value="Ig-like_fold"/>
</dbReference>
<dbReference type="EMBL" id="WAEL01000005">
    <property type="protein sequence ID" value="NID11328.1"/>
    <property type="molecule type" value="Genomic_DNA"/>
</dbReference>
<organism evidence="2 3">
    <name type="scientific">Fibrivirga algicola</name>
    <dbReference type="NCBI Taxonomy" id="2950420"/>
    <lineage>
        <taxon>Bacteria</taxon>
        <taxon>Pseudomonadati</taxon>
        <taxon>Bacteroidota</taxon>
        <taxon>Cytophagia</taxon>
        <taxon>Cytophagales</taxon>
        <taxon>Spirosomataceae</taxon>
        <taxon>Fibrivirga</taxon>
    </lineage>
</organism>
<dbReference type="InterPro" id="IPR003476">
    <property type="entry name" value="Glyco_hydro_42"/>
</dbReference>
<dbReference type="Proteomes" id="UP000606008">
    <property type="component" value="Unassembled WGS sequence"/>
</dbReference>
<feature type="domain" description="Dystroglycan-type cadherin-like" evidence="1">
    <location>
        <begin position="830"/>
        <end position="922"/>
    </location>
</feature>
<dbReference type="Pfam" id="PF05345">
    <property type="entry name" value="He_PIG"/>
    <property type="match status" value="5"/>
</dbReference>
<accession>A0ABX0QL04</accession>
<proteinExistence type="predicted"/>
<protein>
    <recommendedName>
        <fullName evidence="1">Dystroglycan-type cadherin-like domain-containing protein</fullName>
    </recommendedName>
</protein>
<feature type="domain" description="Dystroglycan-type cadherin-like" evidence="1">
    <location>
        <begin position="480"/>
        <end position="572"/>
    </location>
</feature>
<feature type="domain" description="Dystroglycan-type cadherin-like" evidence="1">
    <location>
        <begin position="1176"/>
        <end position="1268"/>
    </location>
</feature>
<dbReference type="Gene3D" id="2.60.40.10">
    <property type="entry name" value="Immunoglobulins"/>
    <property type="match status" value="5"/>
</dbReference>
<reference evidence="3" key="1">
    <citation type="submission" date="2019-09" db="EMBL/GenBank/DDBJ databases">
        <authorList>
            <person name="Jung D.-H."/>
        </authorList>
    </citation>
    <scope>NUCLEOTIDE SEQUENCE [LARGE SCALE GENOMIC DNA]</scope>
    <source>
        <strain evidence="3">JA-25</strain>
    </source>
</reference>
<evidence type="ECO:0000313" key="2">
    <source>
        <dbReference type="EMBL" id="NID11328.1"/>
    </source>
</evidence>
<dbReference type="Gene3D" id="3.20.20.80">
    <property type="entry name" value="Glycosidases"/>
    <property type="match status" value="1"/>
</dbReference>
<dbReference type="InterPro" id="IPR015919">
    <property type="entry name" value="Cadherin-like_sf"/>
</dbReference>
<dbReference type="PANTHER" id="PTHR36447:SF1">
    <property type="entry name" value="BETA-GALACTOSIDASE GANA"/>
    <property type="match status" value="1"/>
</dbReference>
<sequence>MQQSFTIGRLLVYWFLILIGVVIVKPAFGQGYVEDGKRYAMYTLYHYGDSDGSMQKRQILGMEQAFANGCNSVVIGIAWDILQPSLNSAPDWAYIDRFIQVAEKYKAKIAIRLRTGRKDRIGYWPEEQCMRDTRGNIMDLEGTSHARFGYTPAMDKVQEFVRTVAQRYKYINDRGDLLFMSATFNPQWENEYWATNFPDQYKTTYDYNELTIADFQRWALAKYNGSLAELNRAWNTDYSTITAIRPTYPDQNNQGGFPGKRGADWYVFRHQLLKTFNDRFAKTVKSVDPTIHIITEQGSVWDGNSANRGTLAFKSLAELYDGIKVNDDAAYIHQYSMDLLRSNMKPGAWILNEIDGAAYLYDRVDKSAQQAEMAEELYKYGAKIITFANFWPDANGEYFKAIMDKIRAKGLLSQPVTTVTPVGTMTFKLSTVVQSNIYETGVFGQWNTIRGGNEGKPVRILIDEDLLATTTTPVVNQAPTVANRVPNQTAIINKAFSFKIPDNTFTDADGQITSVNIAGLPVGLNYDAASRTISGTPTLIGLNEITISATDNGNASVTDYFTLTVKRATLPLQLLDPVLDCASGRFEFRSTEGDGTTIEYAVDGLYAWNTQAVYTLTEQLRSGKALTIRARQSGTEISLIYTTTCATSTTNLSPVVNSTIPDQVVAVGKALSVSVTANMFSDPDGSIASISVSGLPAGITYNASTRIISGTVSTSGVWAVTILATDNKGATVTSSFKLTVESSTGVKPFRLLDPLIDCITGRFEFRSADGDGTPVEYAADDLYGYNTQTVYNLVDQFRYGTRLTIRARQSGVNFLIYYTTACPIVNKAPVVSAAISEQRGIVNRFLSISIPAATFTDPDGQIASVSVSGLPSGLSYDPSTRMITGTVTTTGNWPITVVAADDKGATVSTTFSIIISTDSKPLRLLEPVLNCETGVFEFRSADGDGTPIEYSIDRLVAWSTQTSFTLAANMRTGSQLDIKARQSGQIIFGVYYTACPPPNQLPTVANPILSQTITQFRNLSVVMPASTFADADGTIASIALMGLPPGLTYTTASLVVSGAPTVTGTWTVTATATDDRGGSVSTMFNVTVVPQQKPLRLLAPLFDCATGKLEFQTADGDGTTIGYSIDQLLAWTSQSVYTLAEGPRYGTSLTLRVRQSGIEQTLTYTTPCLRPNKAPVLAKPLADQVLTVNVPASITLPVGMFTDADGTISSISLSGLPVGLSYNPTKQAIEGTPTLIGSSPAIVTATDNAGVSVSDTFLITVRTVPRFAVTTILLDAQGRVLKELIDGDLLDSKKMPVLANLSCQPKVTAGSVLMELTGKAKRTVYANNAPYLLYPTGQGFKPDVGSYQLKITVFSGANGTGTLIGTTTIRFDVVVPNEGG</sequence>
<comment type="caution">
    <text evidence="2">The sequence shown here is derived from an EMBL/GenBank/DDBJ whole genome shotgun (WGS) entry which is preliminary data.</text>
</comment>
<dbReference type="InterPro" id="IPR017853">
    <property type="entry name" value="GH"/>
</dbReference>
<gene>
    <name evidence="2" type="ORF">F7231_14225</name>
</gene>
<name>A0ABX0QL04_9BACT</name>
<dbReference type="SUPFAM" id="SSF51445">
    <property type="entry name" value="(Trans)glycosidases"/>
    <property type="match status" value="1"/>
</dbReference>